<keyword evidence="2" id="KW-1185">Reference proteome</keyword>
<dbReference type="Proteomes" id="UP000825886">
    <property type="component" value="Chromosome"/>
</dbReference>
<evidence type="ECO:0000313" key="2">
    <source>
        <dbReference type="Proteomes" id="UP000825886"/>
    </source>
</evidence>
<name>A0ABX9ALG7_9ENTR</name>
<reference evidence="1 2" key="1">
    <citation type="submission" date="2021-08" db="EMBL/GenBank/DDBJ databases">
        <title>Culture and genomic analysis of Symbiopectobacterium purcellii sp. nov. gen. nov., isolated from the leafhopper Empoasca decipiens.</title>
        <authorList>
            <person name="Nadal-Jimenez P."/>
            <person name="Siozios S."/>
            <person name="Halliday N."/>
            <person name="Camara M."/>
            <person name="Hurst G.D.D."/>
        </authorList>
    </citation>
    <scope>NUCLEOTIDE SEQUENCE [LARGE SCALE GENOMIC DNA]</scope>
    <source>
        <strain evidence="1 2">SyEd1</strain>
    </source>
</reference>
<accession>A0ABX9ALG7</accession>
<gene>
    <name evidence="1" type="ORF">K6K13_00440</name>
</gene>
<dbReference type="EMBL" id="CP081864">
    <property type="protein sequence ID" value="QZN96010.1"/>
    <property type="molecule type" value="Genomic_DNA"/>
</dbReference>
<dbReference type="PROSITE" id="PS51257">
    <property type="entry name" value="PROKAR_LIPOPROTEIN"/>
    <property type="match status" value="1"/>
</dbReference>
<sequence>MTSLLKTTYMLSIVLSLSGCVLDSVRSHSSALEEIDNGNLHTLFINGKTTKRDVLTKLGPPINNQGDIATPLWLYHYRHEKKPLFLPKVGPLAGQDKTLSLRFDEKGVLVDAVLIDKAAN</sequence>
<evidence type="ECO:0008006" key="3">
    <source>
        <dbReference type="Google" id="ProtNLM"/>
    </source>
</evidence>
<organism evidence="1 2">
    <name type="scientific">Symbiopectobacterium purcellii</name>
    <dbReference type="NCBI Taxonomy" id="2871826"/>
    <lineage>
        <taxon>Bacteria</taxon>
        <taxon>Pseudomonadati</taxon>
        <taxon>Pseudomonadota</taxon>
        <taxon>Gammaproteobacteria</taxon>
        <taxon>Enterobacterales</taxon>
        <taxon>Enterobacteriaceae</taxon>
    </lineage>
</organism>
<protein>
    <recommendedName>
        <fullName evidence="3">Lipoprotein SmpA/OmlA domain-containing protein</fullName>
    </recommendedName>
</protein>
<proteinExistence type="predicted"/>
<dbReference type="RefSeq" id="WP_222159077.1">
    <property type="nucleotide sequence ID" value="NZ_CP081864.1"/>
</dbReference>
<evidence type="ECO:0000313" key="1">
    <source>
        <dbReference type="EMBL" id="QZN96010.1"/>
    </source>
</evidence>